<organism evidence="1 2">
    <name type="scientific">Planomonospora sphaerica</name>
    <dbReference type="NCBI Taxonomy" id="161355"/>
    <lineage>
        <taxon>Bacteria</taxon>
        <taxon>Bacillati</taxon>
        <taxon>Actinomycetota</taxon>
        <taxon>Actinomycetes</taxon>
        <taxon>Streptosporangiales</taxon>
        <taxon>Streptosporangiaceae</taxon>
        <taxon>Planomonospora</taxon>
    </lineage>
</organism>
<evidence type="ECO:0000313" key="2">
    <source>
        <dbReference type="Proteomes" id="UP000077701"/>
    </source>
</evidence>
<reference evidence="2" key="2">
    <citation type="submission" date="2016-04" db="EMBL/GenBank/DDBJ databases">
        <title>Planomonospora sphaerica JCM9374 whole genome shotgun sequence.</title>
        <authorList>
            <person name="Suzuki T."/>
            <person name="Dohra H."/>
            <person name="Kodani S."/>
        </authorList>
    </citation>
    <scope>NUCLEOTIDE SEQUENCE [LARGE SCALE GENOMIC DNA]</scope>
    <source>
        <strain evidence="2">JCM 9374</strain>
    </source>
</reference>
<protein>
    <submittedName>
        <fullName evidence="1">Uncharacterized protein</fullName>
    </submittedName>
</protein>
<dbReference type="STRING" id="161355.PS9374_07187"/>
<reference evidence="1 2" key="1">
    <citation type="journal article" date="2016" name="Genome Announc.">
        <title>Draft Genome Sequence of Planomonospora sphaerica JCM9374, a Rare Actinomycete.</title>
        <authorList>
            <person name="Dohra H."/>
            <person name="Suzuki T."/>
            <person name="Inoue Y."/>
            <person name="Kodani S."/>
        </authorList>
    </citation>
    <scope>NUCLEOTIDE SEQUENCE [LARGE SCALE GENOMIC DNA]</scope>
    <source>
        <strain evidence="1 2">JCM 9374</strain>
    </source>
</reference>
<dbReference type="AlphaFoldDB" id="A0A171DR19"/>
<name>A0A171DR19_9ACTN</name>
<dbReference type="InterPro" id="IPR045592">
    <property type="entry name" value="DUF6461"/>
</dbReference>
<accession>A0A171DR19</accession>
<dbReference type="EMBL" id="BDCX01000042">
    <property type="protein sequence ID" value="GAT71496.1"/>
    <property type="molecule type" value="Genomic_DNA"/>
</dbReference>
<sequence>MVDYHTHRSIASGPFGIGVCITWSSGREPRDLLAILSGGTFQFSWCDFDEAVERSLDENVILAGQLGRWTVTVEPTGFQGSLHENTLRASQGGQMLSVFWNVNGDARVVHCVDGRIHAEFDPLDPDDVWGDDPSLIQSWIEDLDFDGDWQASALALGELLSGEVLDNAWLARQHQCALVTQENDGEAVLDLTPAMREYLTTDPRLAAIATDLSVARLPEITIFCVELASATAHLDPEVTTTVVAAVRDSSASREMLRAEIAALAEATIAEAFAIQVKDLANQMHQRATALRVLALALDPDPFRAAWDSTWRAGDLRYGRGGHIQHGILRELVRSLATLI</sequence>
<gene>
    <name evidence="1" type="ORF">PS9374_07187</name>
</gene>
<comment type="caution">
    <text evidence="1">The sequence shown here is derived from an EMBL/GenBank/DDBJ whole genome shotgun (WGS) entry which is preliminary data.</text>
</comment>
<dbReference type="Pfam" id="PF20062">
    <property type="entry name" value="DUF6461"/>
    <property type="match status" value="1"/>
</dbReference>
<dbReference type="RefSeq" id="WP_153054694.1">
    <property type="nucleotide sequence ID" value="NZ_BDCX01000042.1"/>
</dbReference>
<evidence type="ECO:0000313" key="1">
    <source>
        <dbReference type="EMBL" id="GAT71496.1"/>
    </source>
</evidence>
<dbReference type="OrthoDB" id="3526639at2"/>
<dbReference type="Proteomes" id="UP000077701">
    <property type="component" value="Unassembled WGS sequence"/>
</dbReference>
<proteinExistence type="predicted"/>
<keyword evidence="2" id="KW-1185">Reference proteome</keyword>